<gene>
    <name evidence="3" type="ORF">RchiOBHm_Chr1g0373991</name>
</gene>
<dbReference type="OrthoDB" id="1163830at2759"/>
<dbReference type="Gramene" id="PRQ59782">
    <property type="protein sequence ID" value="PRQ59782"/>
    <property type="gene ID" value="RchiOBHm_Chr1g0373991"/>
</dbReference>
<accession>A0A2P6SM90</accession>
<protein>
    <recommendedName>
        <fullName evidence="2">PTC1-like winged helix-turn-helix domain-containing protein</fullName>
    </recommendedName>
</protein>
<keyword evidence="4" id="KW-1185">Reference proteome</keyword>
<dbReference type="EMBL" id="PDCK01000039">
    <property type="protein sequence ID" value="PRQ59782.1"/>
    <property type="molecule type" value="Genomic_DNA"/>
</dbReference>
<evidence type="ECO:0000313" key="3">
    <source>
        <dbReference type="EMBL" id="PRQ59782.1"/>
    </source>
</evidence>
<dbReference type="GO" id="GO:0007131">
    <property type="term" value="P:reciprocal meiotic recombination"/>
    <property type="evidence" value="ECO:0007669"/>
    <property type="project" value="InterPro"/>
</dbReference>
<dbReference type="AlphaFoldDB" id="A0A2P6SM90"/>
<dbReference type="Pfam" id="PF25874">
    <property type="entry name" value="WHD_plant_repro"/>
    <property type="match status" value="1"/>
</dbReference>
<proteinExistence type="predicted"/>
<name>A0A2P6SM90_ROSCH</name>
<dbReference type="OMA" id="LGWKIGD"/>
<dbReference type="InterPro" id="IPR044221">
    <property type="entry name" value="DYAD/AMEIOTIC1"/>
</dbReference>
<feature type="compositionally biased region" description="Basic and acidic residues" evidence="1">
    <location>
        <begin position="183"/>
        <end position="200"/>
    </location>
</feature>
<dbReference type="PANTHER" id="PTHR46740">
    <property type="entry name" value="PROTEIN DYAD"/>
    <property type="match status" value="1"/>
</dbReference>
<feature type="region of interest" description="Disordered" evidence="1">
    <location>
        <begin position="172"/>
        <end position="200"/>
    </location>
</feature>
<dbReference type="PANTHER" id="PTHR46740:SF2">
    <property type="entry name" value="PROTEIN DYAD"/>
    <property type="match status" value="1"/>
</dbReference>
<feature type="domain" description="PTC1-like winged helix-turn-helix" evidence="2">
    <location>
        <begin position="241"/>
        <end position="323"/>
    </location>
</feature>
<dbReference type="GO" id="GO:0051177">
    <property type="term" value="P:meiotic sister chromatid cohesion"/>
    <property type="evidence" value="ECO:0007669"/>
    <property type="project" value="InterPro"/>
</dbReference>
<organism evidence="3 4">
    <name type="scientific">Rosa chinensis</name>
    <name type="common">China rose</name>
    <dbReference type="NCBI Taxonomy" id="74649"/>
    <lineage>
        <taxon>Eukaryota</taxon>
        <taxon>Viridiplantae</taxon>
        <taxon>Streptophyta</taxon>
        <taxon>Embryophyta</taxon>
        <taxon>Tracheophyta</taxon>
        <taxon>Spermatophyta</taxon>
        <taxon>Magnoliopsida</taxon>
        <taxon>eudicotyledons</taxon>
        <taxon>Gunneridae</taxon>
        <taxon>Pentapetalae</taxon>
        <taxon>rosids</taxon>
        <taxon>fabids</taxon>
        <taxon>Rosales</taxon>
        <taxon>Rosaceae</taxon>
        <taxon>Rosoideae</taxon>
        <taxon>Rosoideae incertae sedis</taxon>
        <taxon>Rosa</taxon>
    </lineage>
</organism>
<comment type="caution">
    <text evidence="3">The sequence shown here is derived from an EMBL/GenBank/DDBJ whole genome shotgun (WGS) entry which is preliminary data.</text>
</comment>
<evidence type="ECO:0000313" key="4">
    <source>
        <dbReference type="Proteomes" id="UP000238479"/>
    </source>
</evidence>
<reference evidence="3 4" key="1">
    <citation type="journal article" date="2018" name="Nat. Genet.">
        <title>The Rosa genome provides new insights in the design of modern roses.</title>
        <authorList>
            <person name="Bendahmane M."/>
        </authorList>
    </citation>
    <scope>NUCLEOTIDE SEQUENCE [LARGE SCALE GENOMIC DNA]</scope>
    <source>
        <strain evidence="4">cv. Old Blush</strain>
    </source>
</reference>
<dbReference type="Proteomes" id="UP000238479">
    <property type="component" value="Chromosome 1"/>
</dbReference>
<dbReference type="InterPro" id="IPR059080">
    <property type="entry name" value="WHD_PTC1"/>
</dbReference>
<evidence type="ECO:0000259" key="2">
    <source>
        <dbReference type="Pfam" id="PF25874"/>
    </source>
</evidence>
<dbReference type="STRING" id="74649.A0A2P6SM90"/>
<sequence length="683" mass="77847">MKKYLENKHQEQRAQSLCLSTHASASQETIDHIHVGSFYELDHLKLPATASEEMKSIRVVMVNGKSLFKVSVSFPSLHSLQTHLNEESYQNPDGFLPAFDENYSMAPQIASEVLYRRIPHHEIAEQSMMWSFWAGRRRFATRKSPSPCCLSEIKLSGMVQWGKRKLVRCVTRHESLSSSDQEQPEKEETEKDEDVKEPRYEFRKRKLVQKKTKAAKRRKQNNQIVVHDRTQNQLVEASIERWTARRYKAAEENILKVMKAKGVCAENPIRRAPLRCEARKLIGDTGLIDHLLKHMAGKVAPGGADRFRRRHNADGALVYWLESADLMSVRKEAGVEDPYWTPPLGWKIGDNPTQDPTCVRMFKEIWEEIANVKREREFQQQEDIAMVTTSNSSLTTLDQGQAYSSVTNRKESQDKYTELAVRKFKIEEQMLQLSQSFSGIEEELNSLLEEMRVLKPTMEESAFVYSETAEVPMLISDIEGGTKDKMDSRDKDSIEDKAAKIERLRSSFRICKPQGTFLWPDTSASPKGVVQQTDSFLVPTPPSVSSSNKSATRLFLHTPNEHNLGSPLKPLAERRAVNTSTLSNVTMPPEKTNPQSQIDSISIGKTLNINLNEFPDAYNSDSTAIPEALTYQRKHQNMVKAKRTMEHDTDPGMDIMGLLRYNSKHQQRWCSSSFTSSFEANGG</sequence>
<evidence type="ECO:0000256" key="1">
    <source>
        <dbReference type="SAM" id="MobiDB-lite"/>
    </source>
</evidence>